<evidence type="ECO:0000313" key="4">
    <source>
        <dbReference type="Proteomes" id="UP000290889"/>
    </source>
</evidence>
<reference evidence="3 4" key="1">
    <citation type="submission" date="2019-01" db="EMBL/GenBank/DDBJ databases">
        <title>Muriicola soli sp. nov., isolated from soil.</title>
        <authorList>
            <person name="Kang H.J."/>
            <person name="Kim S.B."/>
        </authorList>
    </citation>
    <scope>NUCLEOTIDE SEQUENCE [LARGE SCALE GENOMIC DNA]</scope>
    <source>
        <strain evidence="3 4">MMS17-SY002</strain>
    </source>
</reference>
<dbReference type="Gene3D" id="3.40.50.12370">
    <property type="match status" value="1"/>
</dbReference>
<evidence type="ECO:0000313" key="3">
    <source>
        <dbReference type="EMBL" id="QBA64525.1"/>
    </source>
</evidence>
<name>A0A411E9W5_9FLAO</name>
<dbReference type="PANTHER" id="PTHR46268:SF6">
    <property type="entry name" value="UNIVERSAL STRESS PROTEIN UP12"/>
    <property type="match status" value="1"/>
</dbReference>
<dbReference type="OrthoDB" id="9788959at2"/>
<gene>
    <name evidence="3" type="ORF">EQY75_08305</name>
</gene>
<organism evidence="3 4">
    <name type="scientific">Muriicola soli</name>
    <dbReference type="NCBI Taxonomy" id="2507538"/>
    <lineage>
        <taxon>Bacteria</taxon>
        <taxon>Pseudomonadati</taxon>
        <taxon>Bacteroidota</taxon>
        <taxon>Flavobacteriia</taxon>
        <taxon>Flavobacteriales</taxon>
        <taxon>Flavobacteriaceae</taxon>
        <taxon>Muriicola</taxon>
    </lineage>
</organism>
<dbReference type="InterPro" id="IPR006015">
    <property type="entry name" value="Universal_stress_UspA"/>
</dbReference>
<dbReference type="PANTHER" id="PTHR46268">
    <property type="entry name" value="STRESS RESPONSE PROTEIN NHAX"/>
    <property type="match status" value="1"/>
</dbReference>
<accession>A0A411E9W5</accession>
<feature type="domain" description="UspA" evidence="2">
    <location>
        <begin position="1"/>
        <end position="143"/>
    </location>
</feature>
<dbReference type="AlphaFoldDB" id="A0A411E9W5"/>
<comment type="similarity">
    <text evidence="1">Belongs to the universal stress protein A family.</text>
</comment>
<dbReference type="Pfam" id="PF00582">
    <property type="entry name" value="Usp"/>
    <property type="match status" value="1"/>
</dbReference>
<sequence length="295" mass="34034">MKTFLYATDLSENSISAFHFAVMLSEQLKAKLHVLHVFDMKATFISTVSLTYAKREEIMYKEQFEKLKEFCKKHHGLKLPDYITLNVEENSFSSTGILEKAESLNADLILVGTKGSSLIKDIFLGSTATNLIKYSYVPVLAIPLEYESKPIRKIIYATAFEEADILAIRKLVGLAEPFGAEIKLIHVSTEDEYAGKDQMEWFREMLESKVEYDKINFDLRFSDDVFNTLFNYFKEEDASIIAMLEREGPGFFKGLWHKDTVSRMKLQIDRPLLSYHKNNLMQNPTIERFPFSSII</sequence>
<protein>
    <submittedName>
        <fullName evidence="3">Universal stress protein</fullName>
    </submittedName>
</protein>
<dbReference type="EMBL" id="CP035544">
    <property type="protein sequence ID" value="QBA64525.1"/>
    <property type="molecule type" value="Genomic_DNA"/>
</dbReference>
<evidence type="ECO:0000259" key="2">
    <source>
        <dbReference type="Pfam" id="PF00582"/>
    </source>
</evidence>
<dbReference type="InterPro" id="IPR006016">
    <property type="entry name" value="UspA"/>
</dbReference>
<dbReference type="PRINTS" id="PR01438">
    <property type="entry name" value="UNVRSLSTRESS"/>
</dbReference>
<dbReference type="KEGG" id="mur:EQY75_08305"/>
<proteinExistence type="inferred from homology"/>
<dbReference type="SUPFAM" id="SSF52402">
    <property type="entry name" value="Adenine nucleotide alpha hydrolases-like"/>
    <property type="match status" value="2"/>
</dbReference>
<dbReference type="CDD" id="cd00293">
    <property type="entry name" value="USP-like"/>
    <property type="match status" value="1"/>
</dbReference>
<dbReference type="RefSeq" id="WP_129604822.1">
    <property type="nucleotide sequence ID" value="NZ_CP035544.1"/>
</dbReference>
<keyword evidence="4" id="KW-1185">Reference proteome</keyword>
<dbReference type="Proteomes" id="UP000290889">
    <property type="component" value="Chromosome"/>
</dbReference>
<evidence type="ECO:0000256" key="1">
    <source>
        <dbReference type="ARBA" id="ARBA00008791"/>
    </source>
</evidence>